<accession>A0ABU9JGJ6</accession>
<sequence length="304" mass="34832">MPAGLGNTCKNCHWLQVFEQRLHFNQGVLHPPVQELYLAFSRWLLGHCGAHRASRLLARYLVFFESIEHLYINESISYQQLVKQFGADMLRRHRLAVHWLIDSHGWGEDGNSRLEDSEVRGIERLLLGVSDPLANRSLVGYYQYLRTKHQQGGLSLRSVRLALTPAKKLLGQSLKAGRSIPDQKDLCAYLSQYPGQKAAVYGFITYLNREQHAALDVRQIHQKKHKNQDKAVLEKRLAEMVQMSRSDKAFQKMWAITALAYFHGLSNVSIRQQIAKEGLEDDGDGLTFLHEGLIYWIPKCSIKL</sequence>
<comment type="caution">
    <text evidence="1">The sequence shown here is derived from an EMBL/GenBank/DDBJ whole genome shotgun (WGS) entry which is preliminary data.</text>
</comment>
<organism evidence="1 2">
    <name type="scientific">Aeromonas enteropelogenes</name>
    <name type="common">Aeromonas trota</name>
    <dbReference type="NCBI Taxonomy" id="29489"/>
    <lineage>
        <taxon>Bacteria</taxon>
        <taxon>Pseudomonadati</taxon>
        <taxon>Pseudomonadota</taxon>
        <taxon>Gammaproteobacteria</taxon>
        <taxon>Aeromonadales</taxon>
        <taxon>Aeromonadaceae</taxon>
        <taxon>Aeromonas</taxon>
    </lineage>
</organism>
<evidence type="ECO:0000313" key="1">
    <source>
        <dbReference type="EMBL" id="MEL3920769.1"/>
    </source>
</evidence>
<keyword evidence="2" id="KW-1185">Reference proteome</keyword>
<reference evidence="1 2" key="1">
    <citation type="submission" date="2024-01" db="EMBL/GenBank/DDBJ databases">
        <title>Horizontal gene transfer in Aeromonas trota.</title>
        <authorList>
            <person name="Otero Olarra J.E."/>
            <person name="Perez Valdespino A."/>
        </authorList>
    </citation>
    <scope>NUCLEOTIDE SEQUENCE [LARGE SCALE GENOMIC DNA]</scope>
    <source>
        <strain evidence="1 2">9.1</strain>
    </source>
</reference>
<evidence type="ECO:0008006" key="3">
    <source>
        <dbReference type="Google" id="ProtNLM"/>
    </source>
</evidence>
<protein>
    <recommendedName>
        <fullName evidence="3">Transposase</fullName>
    </recommendedName>
</protein>
<dbReference type="Proteomes" id="UP001491613">
    <property type="component" value="Unassembled WGS sequence"/>
</dbReference>
<evidence type="ECO:0000313" key="2">
    <source>
        <dbReference type="Proteomes" id="UP001491613"/>
    </source>
</evidence>
<dbReference type="EMBL" id="JAZDDP010000008">
    <property type="protein sequence ID" value="MEL3920769.1"/>
    <property type="molecule type" value="Genomic_DNA"/>
</dbReference>
<gene>
    <name evidence="1" type="ORF">V1482_15275</name>
</gene>
<name>A0ABU9JGJ6_AEREN</name>
<dbReference type="RefSeq" id="WP_342017885.1">
    <property type="nucleotide sequence ID" value="NZ_JAVTII010000008.1"/>
</dbReference>
<proteinExistence type="predicted"/>